<evidence type="ECO:0000259" key="9">
    <source>
        <dbReference type="PROSITE" id="PS50011"/>
    </source>
</evidence>
<dbReference type="InterPro" id="IPR011009">
    <property type="entry name" value="Kinase-like_dom_sf"/>
</dbReference>
<dbReference type="Pfam" id="PF01544">
    <property type="entry name" value="CorA"/>
    <property type="match status" value="1"/>
</dbReference>
<protein>
    <recommendedName>
        <fullName evidence="9">Protein kinase domain-containing protein</fullName>
    </recommendedName>
</protein>
<dbReference type="Pfam" id="PF00069">
    <property type="entry name" value="Pkinase"/>
    <property type="match status" value="1"/>
</dbReference>
<evidence type="ECO:0000256" key="1">
    <source>
        <dbReference type="ARBA" id="ARBA00004651"/>
    </source>
</evidence>
<keyword evidence="5 8" id="KW-0812">Transmembrane</keyword>
<dbReference type="GO" id="GO:0004672">
    <property type="term" value="F:protein kinase activity"/>
    <property type="evidence" value="ECO:0007669"/>
    <property type="project" value="InterPro"/>
</dbReference>
<dbReference type="SUPFAM" id="SSF143865">
    <property type="entry name" value="CorA soluble domain-like"/>
    <property type="match status" value="1"/>
</dbReference>
<reference evidence="10 11" key="1">
    <citation type="submission" date="2017-03" db="EMBL/GenBank/DDBJ databases">
        <title>Genomes of endolithic fungi from Antarctica.</title>
        <authorList>
            <person name="Coleine C."/>
            <person name="Masonjones S."/>
            <person name="Stajich J.E."/>
        </authorList>
    </citation>
    <scope>NUCLEOTIDE SEQUENCE [LARGE SCALE GENOMIC DNA]</scope>
    <source>
        <strain evidence="10 11">CCFEE 5184</strain>
    </source>
</reference>
<keyword evidence="6 8" id="KW-1133">Transmembrane helix</keyword>
<evidence type="ECO:0000256" key="5">
    <source>
        <dbReference type="ARBA" id="ARBA00022692"/>
    </source>
</evidence>
<organism evidence="10 11">
    <name type="scientific">Friedmanniomyces simplex</name>
    <dbReference type="NCBI Taxonomy" id="329884"/>
    <lineage>
        <taxon>Eukaryota</taxon>
        <taxon>Fungi</taxon>
        <taxon>Dikarya</taxon>
        <taxon>Ascomycota</taxon>
        <taxon>Pezizomycotina</taxon>
        <taxon>Dothideomycetes</taxon>
        <taxon>Dothideomycetidae</taxon>
        <taxon>Mycosphaerellales</taxon>
        <taxon>Teratosphaeriaceae</taxon>
        <taxon>Friedmanniomyces</taxon>
    </lineage>
</organism>
<dbReference type="PANTHER" id="PTHR46494:SF1">
    <property type="entry name" value="CORA FAMILY METAL ION TRANSPORTER (EUROFUNG)"/>
    <property type="match status" value="1"/>
</dbReference>
<dbReference type="InterPro" id="IPR002523">
    <property type="entry name" value="MgTranspt_CorA/ZnTranspt_ZntB"/>
</dbReference>
<dbReference type="GO" id="GO:0050897">
    <property type="term" value="F:cobalt ion binding"/>
    <property type="evidence" value="ECO:0007669"/>
    <property type="project" value="TreeGrafter"/>
</dbReference>
<dbReference type="Gene3D" id="3.30.460.20">
    <property type="entry name" value="CorA soluble domain-like"/>
    <property type="match status" value="1"/>
</dbReference>
<keyword evidence="7 8" id="KW-0472">Membrane</keyword>
<dbReference type="PANTHER" id="PTHR46494">
    <property type="entry name" value="CORA FAMILY METAL ION TRANSPORTER (EUROFUNG)"/>
    <property type="match status" value="1"/>
</dbReference>
<evidence type="ECO:0000313" key="10">
    <source>
        <dbReference type="EMBL" id="TKA61180.1"/>
    </source>
</evidence>
<dbReference type="PROSITE" id="PS50011">
    <property type="entry name" value="PROTEIN_KINASE_DOM"/>
    <property type="match status" value="1"/>
</dbReference>
<dbReference type="STRING" id="329884.A0A4U0WEG1"/>
<accession>A0A4U0WEG1</accession>
<gene>
    <name evidence="10" type="ORF">B0A55_12192</name>
</gene>
<keyword evidence="3" id="KW-0813">Transport</keyword>
<dbReference type="GO" id="GO:0015087">
    <property type="term" value="F:cobalt ion transmembrane transporter activity"/>
    <property type="evidence" value="ECO:0007669"/>
    <property type="project" value="TreeGrafter"/>
</dbReference>
<feature type="transmembrane region" description="Helical" evidence="8">
    <location>
        <begin position="600"/>
        <end position="618"/>
    </location>
</feature>
<evidence type="ECO:0000256" key="8">
    <source>
        <dbReference type="SAM" id="Phobius"/>
    </source>
</evidence>
<dbReference type="InterPro" id="IPR045861">
    <property type="entry name" value="CorA_cytoplasmic_dom"/>
</dbReference>
<dbReference type="SMART" id="SM00220">
    <property type="entry name" value="S_TKc"/>
    <property type="match status" value="1"/>
</dbReference>
<dbReference type="InterPro" id="IPR000719">
    <property type="entry name" value="Prot_kinase_dom"/>
</dbReference>
<dbReference type="Proteomes" id="UP000309340">
    <property type="component" value="Unassembled WGS sequence"/>
</dbReference>
<evidence type="ECO:0000256" key="2">
    <source>
        <dbReference type="ARBA" id="ARBA00009765"/>
    </source>
</evidence>
<dbReference type="SUPFAM" id="SSF144083">
    <property type="entry name" value="Magnesium transport protein CorA, transmembrane region"/>
    <property type="match status" value="1"/>
</dbReference>
<comment type="subcellular location">
    <subcellularLocation>
        <location evidence="1">Cell membrane</location>
        <topology evidence="1">Multi-pass membrane protein</topology>
    </subcellularLocation>
</comment>
<feature type="domain" description="Protein kinase" evidence="9">
    <location>
        <begin position="1"/>
        <end position="316"/>
    </location>
</feature>
<evidence type="ECO:0000256" key="3">
    <source>
        <dbReference type="ARBA" id="ARBA00022448"/>
    </source>
</evidence>
<dbReference type="InterPro" id="IPR045863">
    <property type="entry name" value="CorA_TM1_TM2"/>
</dbReference>
<comment type="caution">
    <text evidence="10">The sequence shown here is derived from an EMBL/GenBank/DDBJ whole genome shotgun (WGS) entry which is preliminary data.</text>
</comment>
<keyword evidence="11" id="KW-1185">Reference proteome</keyword>
<evidence type="ECO:0000313" key="11">
    <source>
        <dbReference type="Proteomes" id="UP000309340"/>
    </source>
</evidence>
<comment type="similarity">
    <text evidence="2">Belongs to the CorA metal ion transporter (MIT) (TC 1.A.35) family.</text>
</comment>
<keyword evidence="4" id="KW-1003">Cell membrane</keyword>
<dbReference type="Gene3D" id="1.10.510.10">
    <property type="entry name" value="Transferase(Phosphotransferase) domain 1"/>
    <property type="match status" value="1"/>
</dbReference>
<dbReference type="OrthoDB" id="4062651at2759"/>
<dbReference type="GO" id="GO:0005524">
    <property type="term" value="F:ATP binding"/>
    <property type="evidence" value="ECO:0007669"/>
    <property type="project" value="InterPro"/>
</dbReference>
<dbReference type="GO" id="GO:0000287">
    <property type="term" value="F:magnesium ion binding"/>
    <property type="evidence" value="ECO:0007669"/>
    <property type="project" value="TreeGrafter"/>
</dbReference>
<dbReference type="Gene3D" id="1.20.58.340">
    <property type="entry name" value="Magnesium transport protein CorA, transmembrane region"/>
    <property type="match status" value="2"/>
</dbReference>
<name>A0A4U0WEG1_9PEZI</name>
<dbReference type="EMBL" id="NAJQ01001264">
    <property type="protein sequence ID" value="TKA61180.1"/>
    <property type="molecule type" value="Genomic_DNA"/>
</dbReference>
<evidence type="ECO:0000256" key="4">
    <source>
        <dbReference type="ARBA" id="ARBA00022475"/>
    </source>
</evidence>
<evidence type="ECO:0000256" key="6">
    <source>
        <dbReference type="ARBA" id="ARBA00022989"/>
    </source>
</evidence>
<dbReference type="AlphaFoldDB" id="A0A4U0WEG1"/>
<dbReference type="SUPFAM" id="SSF56112">
    <property type="entry name" value="Protein kinase-like (PK-like)"/>
    <property type="match status" value="1"/>
</dbReference>
<evidence type="ECO:0000256" key="7">
    <source>
        <dbReference type="ARBA" id="ARBA00023136"/>
    </source>
</evidence>
<dbReference type="GO" id="GO:0005886">
    <property type="term" value="C:plasma membrane"/>
    <property type="evidence" value="ECO:0007669"/>
    <property type="project" value="UniProtKB-SubCell"/>
</dbReference>
<dbReference type="GO" id="GO:0015095">
    <property type="term" value="F:magnesium ion transmembrane transporter activity"/>
    <property type="evidence" value="ECO:0007669"/>
    <property type="project" value="TreeGrafter"/>
</dbReference>
<feature type="transmembrane region" description="Helical" evidence="8">
    <location>
        <begin position="566"/>
        <end position="585"/>
    </location>
</feature>
<proteinExistence type="inferred from homology"/>
<sequence length="632" mass="71266">MPGTRKCDLTVADLERTLKRIPDEQIYPLATPCITAVRHCEDHENDLYIKRPQLAGFDNADVAALLPGLMIEEAKVLEFLKAYPHPNLIKYYGCTLKNWRVTGIALEKHEVLLLYRYEDRPLPFDIAACMNGIRASIRHLHSLGFAHNDLNPMNILLDRDDQPVIIDFGSCRKFGKRLISVGTPGWIDEEYTISARENDEAALRKIDSWLAIEPEGTNTNEGAVETGGNDTEIRIIDYSASLIARQDIPASELQSYLQSHTKPSWATCRWLYVNGISKDVVHTLGQTYGLHPLTLEDVLNTDNLAKIDWYDDHYFLEMTLQRLVDVVEDGPTQQHGSTRHATPKKRYSYTANGSQEADLARQLDKPGRHVYESFDMSVEQVSIFLTADNTIITIFERSGEDIFEPIYARLQSPHTILRSSDDPSMLVQGAIDAVVDLSVPVGKAFDDTFTQLELAVLTKPSITLSRQVYVLRAGLASFLDLLVPISSLVRALHDHRNLPEQPEGTPSVDFARRAVSPLTQAYLKDVQDHITTLTSSTRMRIRSAENLTSLIFNTVAAKQNESVRQLTVVSIFFLPLTFLTGYFGMNFDPMPIVQEHSDAFFWWIASPVMGMTLAILMTKPALRKIAEWTHRP</sequence>